<keyword evidence="4 6" id="KW-1133">Transmembrane helix</keyword>
<dbReference type="CDD" id="cd13128">
    <property type="entry name" value="MATE_Wzx_like"/>
    <property type="match status" value="1"/>
</dbReference>
<evidence type="ECO:0000313" key="8">
    <source>
        <dbReference type="Proteomes" id="UP000580568"/>
    </source>
</evidence>
<feature type="transmembrane region" description="Helical" evidence="6">
    <location>
        <begin position="266"/>
        <end position="288"/>
    </location>
</feature>
<feature type="transmembrane region" description="Helical" evidence="6">
    <location>
        <begin position="455"/>
        <end position="476"/>
    </location>
</feature>
<dbReference type="Proteomes" id="UP000580568">
    <property type="component" value="Unassembled WGS sequence"/>
</dbReference>
<accession>A0A6V8SGJ7</accession>
<feature type="transmembrane region" description="Helical" evidence="6">
    <location>
        <begin position="44"/>
        <end position="67"/>
    </location>
</feature>
<feature type="transmembrane region" description="Helical" evidence="6">
    <location>
        <begin position="176"/>
        <end position="197"/>
    </location>
</feature>
<feature type="transmembrane region" description="Helical" evidence="6">
    <location>
        <begin position="394"/>
        <end position="413"/>
    </location>
</feature>
<dbReference type="AlphaFoldDB" id="A0A6V8SGJ7"/>
<evidence type="ECO:0000256" key="5">
    <source>
        <dbReference type="ARBA" id="ARBA00023136"/>
    </source>
</evidence>
<keyword evidence="5 6" id="KW-0472">Membrane</keyword>
<keyword evidence="3 6" id="KW-0812">Transmembrane</keyword>
<feature type="transmembrane region" description="Helical" evidence="6">
    <location>
        <begin position="300"/>
        <end position="319"/>
    </location>
</feature>
<dbReference type="EMBL" id="BLZR01000001">
    <property type="protein sequence ID" value="GFP74268.1"/>
    <property type="molecule type" value="Genomic_DNA"/>
</dbReference>
<protein>
    <submittedName>
        <fullName evidence="7">Uncharacterized protein</fullName>
    </submittedName>
</protein>
<feature type="transmembrane region" description="Helical" evidence="6">
    <location>
        <begin position="88"/>
        <end position="108"/>
    </location>
</feature>
<dbReference type="PANTHER" id="PTHR30250:SF11">
    <property type="entry name" value="O-ANTIGEN TRANSPORTER-RELATED"/>
    <property type="match status" value="1"/>
</dbReference>
<keyword evidence="2" id="KW-1003">Cell membrane</keyword>
<evidence type="ECO:0000256" key="6">
    <source>
        <dbReference type="SAM" id="Phobius"/>
    </source>
</evidence>
<feature type="transmembrane region" description="Helical" evidence="6">
    <location>
        <begin position="339"/>
        <end position="361"/>
    </location>
</feature>
<proteinExistence type="predicted"/>
<evidence type="ECO:0000256" key="1">
    <source>
        <dbReference type="ARBA" id="ARBA00004651"/>
    </source>
</evidence>
<comment type="caution">
    <text evidence="7">The sequence shown here is derived from an EMBL/GenBank/DDBJ whole genome shotgun (WGS) entry which is preliminary data.</text>
</comment>
<sequence>MTTGKKFVKDSVLSFLLKFIGMAIGFLLQVVLNRYLGNDGYGKYAIFLTIINIFSLVCVFGIDGSLVRTLARFEDDDNLRNVLLKRSSVVSISITSIVSILLIIFQKYILDFFALDKVQYLYIIIVVLFITSLSKILDGYFQGINRTIISILCTNFLANIFKMVIFLVVVTFDKRYLLMSLITFLLTELGLLVVKLYKIYNINKKQMVVTKESEYTKTQFNTFFRYAFYLSTISGVDVIVKSMDKIMLNSLVNSSEVASYKVAENYLGIVGIFASTFIVFWPIMSRLYEENKIKELEKNFNYVTKIITVTSLPVLVFMITYSSELFAVFGKGYRGSAPVLYILLFGIVIDSLSGPVGALLNMTSYAKYNLIDMIILAVMNFALNVILIPKYGAIGAAIATSSSLSLINLINIVQNKIFLGVFPYDLKNIYLLIGSGVLLFLDKLLYVNISLGNTYVNMFVVLIINYIIYTIFFMAISKKEFMYLVNLIKEKRSGKK</sequence>
<evidence type="ECO:0000256" key="4">
    <source>
        <dbReference type="ARBA" id="ARBA00022989"/>
    </source>
</evidence>
<name>A0A6V8SGJ7_9CLOT</name>
<gene>
    <name evidence="7" type="ORF">bsdtw1_00313</name>
</gene>
<reference evidence="7 8" key="1">
    <citation type="submission" date="2020-07" db="EMBL/GenBank/DDBJ databases">
        <title>A new beta-1,3-glucan-decomposing anaerobic bacterium isolated from anoxic soil subjected to biological soil disinfestation.</title>
        <authorList>
            <person name="Ueki A."/>
            <person name="Tonouchi A."/>
        </authorList>
    </citation>
    <scope>NUCLEOTIDE SEQUENCE [LARGE SCALE GENOMIC DNA]</scope>
    <source>
        <strain evidence="7 8">TW1</strain>
    </source>
</reference>
<keyword evidence="8" id="KW-1185">Reference proteome</keyword>
<dbReference type="GO" id="GO:0005886">
    <property type="term" value="C:plasma membrane"/>
    <property type="evidence" value="ECO:0007669"/>
    <property type="project" value="UniProtKB-SubCell"/>
</dbReference>
<dbReference type="InterPro" id="IPR002797">
    <property type="entry name" value="Polysacc_synth"/>
</dbReference>
<feature type="transmembrane region" description="Helical" evidence="6">
    <location>
        <begin position="368"/>
        <end position="388"/>
    </location>
</feature>
<dbReference type="RefSeq" id="WP_183275834.1">
    <property type="nucleotide sequence ID" value="NZ_BLZR01000001.1"/>
</dbReference>
<feature type="transmembrane region" description="Helical" evidence="6">
    <location>
        <begin position="149"/>
        <end position="170"/>
    </location>
</feature>
<dbReference type="Pfam" id="PF01943">
    <property type="entry name" value="Polysacc_synt"/>
    <property type="match status" value="1"/>
</dbReference>
<evidence type="ECO:0000313" key="7">
    <source>
        <dbReference type="EMBL" id="GFP74268.1"/>
    </source>
</evidence>
<feature type="transmembrane region" description="Helical" evidence="6">
    <location>
        <begin position="12"/>
        <end position="32"/>
    </location>
</feature>
<feature type="transmembrane region" description="Helical" evidence="6">
    <location>
        <begin position="223"/>
        <end position="240"/>
    </location>
</feature>
<comment type="subcellular location">
    <subcellularLocation>
        <location evidence="1">Cell membrane</location>
        <topology evidence="1">Multi-pass membrane protein</topology>
    </subcellularLocation>
</comment>
<dbReference type="PANTHER" id="PTHR30250">
    <property type="entry name" value="PST FAMILY PREDICTED COLANIC ACID TRANSPORTER"/>
    <property type="match status" value="1"/>
</dbReference>
<evidence type="ECO:0000256" key="2">
    <source>
        <dbReference type="ARBA" id="ARBA00022475"/>
    </source>
</evidence>
<dbReference type="InterPro" id="IPR050833">
    <property type="entry name" value="Poly_Biosynth_Transport"/>
</dbReference>
<organism evidence="7 8">
    <name type="scientific">Clostridium fungisolvens</name>
    <dbReference type="NCBI Taxonomy" id="1604897"/>
    <lineage>
        <taxon>Bacteria</taxon>
        <taxon>Bacillati</taxon>
        <taxon>Bacillota</taxon>
        <taxon>Clostridia</taxon>
        <taxon>Eubacteriales</taxon>
        <taxon>Clostridiaceae</taxon>
        <taxon>Clostridium</taxon>
    </lineage>
</organism>
<evidence type="ECO:0000256" key="3">
    <source>
        <dbReference type="ARBA" id="ARBA00022692"/>
    </source>
</evidence>
<feature type="transmembrane region" description="Helical" evidence="6">
    <location>
        <begin position="120"/>
        <end position="137"/>
    </location>
</feature>